<name>A0A6J7RDN8_9ZZZZ</name>
<sequence>MAMTHRMQLLLEPEQYERLAAVAASQHRSIASLIRDAIDASVPAPANERMAAFQRIMAAEPTNFGTPEELRAELDAIRGL</sequence>
<accession>A0A6J7RDN8</accession>
<protein>
    <submittedName>
        <fullName evidence="2">Unannotated protein</fullName>
    </submittedName>
</protein>
<dbReference type="AlphaFoldDB" id="A0A6J7RDN8"/>
<gene>
    <name evidence="1" type="ORF">UFOPK3773_01701</name>
    <name evidence="2" type="ORF">UFOPK3992_02044</name>
</gene>
<dbReference type="EMBL" id="CAFBNF010000223">
    <property type="protein sequence ID" value="CAB4956175.1"/>
    <property type="molecule type" value="Genomic_DNA"/>
</dbReference>
<evidence type="ECO:0000313" key="1">
    <source>
        <dbReference type="EMBL" id="CAB4956175.1"/>
    </source>
</evidence>
<organism evidence="2">
    <name type="scientific">freshwater metagenome</name>
    <dbReference type="NCBI Taxonomy" id="449393"/>
    <lineage>
        <taxon>unclassified sequences</taxon>
        <taxon>metagenomes</taxon>
        <taxon>ecological metagenomes</taxon>
    </lineage>
</organism>
<reference evidence="2" key="1">
    <citation type="submission" date="2020-05" db="EMBL/GenBank/DDBJ databases">
        <authorList>
            <person name="Chiriac C."/>
            <person name="Salcher M."/>
            <person name="Ghai R."/>
            <person name="Kavagutti S V."/>
        </authorList>
    </citation>
    <scope>NUCLEOTIDE SEQUENCE</scope>
</reference>
<dbReference type="EMBL" id="CAFBOZ010000381">
    <property type="protein sequence ID" value="CAB5026728.1"/>
    <property type="molecule type" value="Genomic_DNA"/>
</dbReference>
<evidence type="ECO:0000313" key="2">
    <source>
        <dbReference type="EMBL" id="CAB5026728.1"/>
    </source>
</evidence>
<proteinExistence type="predicted"/>